<dbReference type="KEGG" id="cok:COCCU_13230"/>
<evidence type="ECO:0000313" key="1">
    <source>
        <dbReference type="EMBL" id="QGU08545.1"/>
    </source>
</evidence>
<gene>
    <name evidence="1" type="ORF">COCCU_13230</name>
</gene>
<dbReference type="RefSeq" id="WP_156232148.1">
    <property type="nucleotide sequence ID" value="NZ_CP046455.1"/>
</dbReference>
<reference evidence="1 2" key="1">
    <citation type="submission" date="2019-11" db="EMBL/GenBank/DDBJ databases">
        <title>Complete genome sequence of Corynebacterium kalinowskii 1959, a novel Corynebacterium species isolated from soil of a small paddock in Vilsendorf, Germany.</title>
        <authorList>
            <person name="Schaffert L."/>
            <person name="Ruwe M."/>
            <person name="Milse J."/>
            <person name="Hanuschka K."/>
            <person name="Ortseifen V."/>
            <person name="Droste J."/>
            <person name="Brandt D."/>
            <person name="Schlueter L."/>
            <person name="Kutter Y."/>
            <person name="Vinke S."/>
            <person name="Viehoefer P."/>
            <person name="Jacob L."/>
            <person name="Luebke N.-C."/>
            <person name="Schulte-Berndt E."/>
            <person name="Hain C."/>
            <person name="Linder M."/>
            <person name="Schmidt P."/>
            <person name="Wollenschlaeger L."/>
            <person name="Luttermann T."/>
            <person name="Thieme E."/>
            <person name="Hassa J."/>
            <person name="Haak M."/>
            <person name="Wittchen M."/>
            <person name="Mentz A."/>
            <person name="Persicke M."/>
            <person name="Busche T."/>
            <person name="Ruckert C."/>
        </authorList>
    </citation>
    <scope>NUCLEOTIDE SEQUENCE [LARGE SCALE GENOMIC DNA]</scope>
    <source>
        <strain evidence="1 2">2039</strain>
    </source>
</reference>
<keyword evidence="2" id="KW-1185">Reference proteome</keyword>
<evidence type="ECO:0000313" key="2">
    <source>
        <dbReference type="Proteomes" id="UP000424462"/>
    </source>
</evidence>
<dbReference type="Proteomes" id="UP000424462">
    <property type="component" value="Chromosome"/>
</dbReference>
<dbReference type="AlphaFoldDB" id="A0A6B8WB76"/>
<accession>A0A6B8WB76</accession>
<dbReference type="EMBL" id="CP046455">
    <property type="protein sequence ID" value="QGU08545.1"/>
    <property type="molecule type" value="Genomic_DNA"/>
</dbReference>
<name>A0A6B8WB76_9CORY</name>
<protein>
    <submittedName>
        <fullName evidence="1">Uncharacterized protein</fullName>
    </submittedName>
</protein>
<sequence length="85" mass="9577">MFPITNIAGARKDELWSVREDLHVRFGDTVEFYLIDALLDSVAAEFDREGGIGAFRKVLIEREVVSQLKRGADLSHLYTDYSTAA</sequence>
<organism evidence="1 2">
    <name type="scientific">Corynebacterium occultum</name>
    <dbReference type="NCBI Taxonomy" id="2675219"/>
    <lineage>
        <taxon>Bacteria</taxon>
        <taxon>Bacillati</taxon>
        <taxon>Actinomycetota</taxon>
        <taxon>Actinomycetes</taxon>
        <taxon>Mycobacteriales</taxon>
        <taxon>Corynebacteriaceae</taxon>
        <taxon>Corynebacterium</taxon>
    </lineage>
</organism>
<proteinExistence type="predicted"/>